<gene>
    <name evidence="1" type="ORF">D1970_15130</name>
</gene>
<evidence type="ECO:0008006" key="3">
    <source>
        <dbReference type="Google" id="ProtNLM"/>
    </source>
</evidence>
<reference evidence="1 2" key="1">
    <citation type="submission" date="2018-08" db="EMBL/GenBank/DDBJ databases">
        <title>Bacillus jemisoniae sp. nov., Bacillus chryseoplanitiae sp. nov., Bacillus resnikiae sp. nov., and Bacillus frankliniae sp. nov., isolated from Viking spacecraft and associated surfaces.</title>
        <authorList>
            <person name="Seuylemezian A."/>
            <person name="Vaishampayan P."/>
        </authorList>
    </citation>
    <scope>NUCLEOTIDE SEQUENCE [LARGE SCALE GENOMIC DNA]</scope>
    <source>
        <strain evidence="1 2">JJ-247</strain>
    </source>
</reference>
<organism evidence="1 2">
    <name type="scientific">Mesobacillus zeae</name>
    <dbReference type="NCBI Taxonomy" id="1917180"/>
    <lineage>
        <taxon>Bacteria</taxon>
        <taxon>Bacillati</taxon>
        <taxon>Bacillota</taxon>
        <taxon>Bacilli</taxon>
        <taxon>Bacillales</taxon>
        <taxon>Bacillaceae</taxon>
        <taxon>Mesobacillus</taxon>
    </lineage>
</organism>
<comment type="caution">
    <text evidence="1">The sequence shown here is derived from an EMBL/GenBank/DDBJ whole genome shotgun (WGS) entry which is preliminary data.</text>
</comment>
<protein>
    <recommendedName>
        <fullName evidence="3">Helix-turn-helix domain-containing protein</fullName>
    </recommendedName>
</protein>
<dbReference type="AlphaFoldDB" id="A0A398B247"/>
<dbReference type="Pfam" id="PF13730">
    <property type="entry name" value="HTH_36"/>
    <property type="match status" value="1"/>
</dbReference>
<dbReference type="EMBL" id="QWVT01000024">
    <property type="protein sequence ID" value="RID83927.1"/>
    <property type="molecule type" value="Genomic_DNA"/>
</dbReference>
<evidence type="ECO:0000313" key="1">
    <source>
        <dbReference type="EMBL" id="RID83927.1"/>
    </source>
</evidence>
<dbReference type="Gene3D" id="1.10.10.10">
    <property type="entry name" value="Winged helix-like DNA-binding domain superfamily/Winged helix DNA-binding domain"/>
    <property type="match status" value="1"/>
</dbReference>
<sequence>MAEKMKFRFRRIDKLDSNFTQISNNVFYILKGKATAYMVYSYLNHRYNTTKCYAFPSISTVQKDLGIGSNKTVVSAIELLEEKRLVKVIREKQSNDRNAEKFVRRFRSSNEAGRYAAQNNVCSYGWVGRSLKSGEVTKSTRHFPIGGFLFVYEDGKMSLKKADELNM</sequence>
<evidence type="ECO:0000313" key="2">
    <source>
        <dbReference type="Proteomes" id="UP000265816"/>
    </source>
</evidence>
<accession>A0A398B247</accession>
<proteinExistence type="predicted"/>
<name>A0A398B247_9BACI</name>
<dbReference type="RefSeq" id="WP_119113702.1">
    <property type="nucleotide sequence ID" value="NZ_CBCSEO010000005.1"/>
</dbReference>
<keyword evidence="2" id="KW-1185">Reference proteome</keyword>
<dbReference type="OrthoDB" id="2940675at2"/>
<dbReference type="InterPro" id="IPR036388">
    <property type="entry name" value="WH-like_DNA-bd_sf"/>
</dbReference>
<dbReference type="Proteomes" id="UP000265816">
    <property type="component" value="Unassembled WGS sequence"/>
</dbReference>